<reference evidence="2" key="1">
    <citation type="journal article" date="2012" name="Nat. Biotechnol.">
        <title>Draft genome sequence of pigeonpea (Cajanus cajan), an orphan legume crop of resource-poor farmers.</title>
        <authorList>
            <person name="Varshney R.K."/>
            <person name="Chen W."/>
            <person name="Li Y."/>
            <person name="Bharti A.K."/>
            <person name="Saxena R.K."/>
            <person name="Schlueter J.A."/>
            <person name="Donoghue M.T."/>
            <person name="Azam S."/>
            <person name="Fan G."/>
            <person name="Whaley A.M."/>
            <person name="Farmer A.D."/>
            <person name="Sheridan J."/>
            <person name="Iwata A."/>
            <person name="Tuteja R."/>
            <person name="Penmetsa R.V."/>
            <person name="Wu W."/>
            <person name="Upadhyaya H.D."/>
            <person name="Yang S.P."/>
            <person name="Shah T."/>
            <person name="Saxena K.B."/>
            <person name="Michael T."/>
            <person name="McCombie W.R."/>
            <person name="Yang B."/>
            <person name="Zhang G."/>
            <person name="Yang H."/>
            <person name="Wang J."/>
            <person name="Spillane C."/>
            <person name="Cook D.R."/>
            <person name="May G.D."/>
            <person name="Xu X."/>
            <person name="Jackson S.A."/>
        </authorList>
    </citation>
    <scope>NUCLEOTIDE SEQUENCE [LARGE SCALE GENOMIC DNA]</scope>
</reference>
<proteinExistence type="predicted"/>
<dbReference type="OMA" id="RNTWNSH"/>
<feature type="non-terminal residue" evidence="2">
    <location>
        <position position="1"/>
    </location>
</feature>
<dbReference type="EMBL" id="KQ483505">
    <property type="protein sequence ID" value="KYP48206.1"/>
    <property type="molecule type" value="Genomic_DNA"/>
</dbReference>
<evidence type="ECO:0000259" key="1">
    <source>
        <dbReference type="Pfam" id="PF07727"/>
    </source>
</evidence>
<name>A0A151S091_CAJCA</name>
<dbReference type="Pfam" id="PF07727">
    <property type="entry name" value="RVT_2"/>
    <property type="match status" value="1"/>
</dbReference>
<feature type="domain" description="Reverse transcriptase Ty1/copia-type" evidence="1">
    <location>
        <begin position="3"/>
        <end position="113"/>
    </location>
</feature>
<dbReference type="AlphaFoldDB" id="A0A151S091"/>
<dbReference type="Proteomes" id="UP000075243">
    <property type="component" value="Unassembled WGS sequence"/>
</dbReference>
<gene>
    <name evidence="2" type="ORF">KK1_030089</name>
</gene>
<protein>
    <recommendedName>
        <fullName evidence="1">Reverse transcriptase Ty1/copia-type domain-containing protein</fullName>
    </recommendedName>
</protein>
<dbReference type="InterPro" id="IPR013103">
    <property type="entry name" value="RVT_2"/>
</dbReference>
<evidence type="ECO:0000313" key="2">
    <source>
        <dbReference type="EMBL" id="KYP48206.1"/>
    </source>
</evidence>
<keyword evidence="3" id="KW-1185">Reference proteome</keyword>
<evidence type="ECO:0000313" key="3">
    <source>
        <dbReference type="Proteomes" id="UP000075243"/>
    </source>
</evidence>
<dbReference type="Gramene" id="C.cajan_28688.t">
    <property type="protein sequence ID" value="C.cajan_28688.t.cds1"/>
    <property type="gene ID" value="C.cajan_28688"/>
</dbReference>
<sequence length="139" mass="15728">KLYTTLHLVGFQATKSDSSLFVRFHPKHTTFIQAYVDDLVICGSCNIVIHHLINFLSYKFPIRDLGFPSFFLGIQVNQLATNTLILTQTKYINDLLKEANMVTAKLVKKPMMKNVKLNSSDVSPDFDNPTLYISIMGSL</sequence>
<organism evidence="2 3">
    <name type="scientific">Cajanus cajan</name>
    <name type="common">Pigeon pea</name>
    <name type="synonym">Cajanus indicus</name>
    <dbReference type="NCBI Taxonomy" id="3821"/>
    <lineage>
        <taxon>Eukaryota</taxon>
        <taxon>Viridiplantae</taxon>
        <taxon>Streptophyta</taxon>
        <taxon>Embryophyta</taxon>
        <taxon>Tracheophyta</taxon>
        <taxon>Spermatophyta</taxon>
        <taxon>Magnoliopsida</taxon>
        <taxon>eudicotyledons</taxon>
        <taxon>Gunneridae</taxon>
        <taxon>Pentapetalae</taxon>
        <taxon>rosids</taxon>
        <taxon>fabids</taxon>
        <taxon>Fabales</taxon>
        <taxon>Fabaceae</taxon>
        <taxon>Papilionoideae</taxon>
        <taxon>50 kb inversion clade</taxon>
        <taxon>NPAAA clade</taxon>
        <taxon>indigoferoid/millettioid clade</taxon>
        <taxon>Phaseoleae</taxon>
        <taxon>Cajanus</taxon>
    </lineage>
</organism>
<accession>A0A151S091</accession>
<dbReference type="STRING" id="3821.A0A151S091"/>